<dbReference type="EMBL" id="QQAY01000015">
    <property type="protein sequence ID" value="RDI39142.1"/>
    <property type="molecule type" value="Genomic_DNA"/>
</dbReference>
<feature type="transmembrane region" description="Helical" evidence="1">
    <location>
        <begin position="30"/>
        <end position="50"/>
    </location>
</feature>
<protein>
    <submittedName>
        <fullName evidence="2">Uncharacterized protein</fullName>
    </submittedName>
</protein>
<keyword evidence="3" id="KW-1185">Reference proteome</keyword>
<dbReference type="Proteomes" id="UP000255326">
    <property type="component" value="Unassembled WGS sequence"/>
</dbReference>
<keyword evidence="1" id="KW-1133">Transmembrane helix</keyword>
<evidence type="ECO:0000256" key="1">
    <source>
        <dbReference type="SAM" id="Phobius"/>
    </source>
</evidence>
<feature type="transmembrane region" description="Helical" evidence="1">
    <location>
        <begin position="7"/>
        <end position="24"/>
    </location>
</feature>
<comment type="caution">
    <text evidence="2">The sequence shown here is derived from an EMBL/GenBank/DDBJ whole genome shotgun (WGS) entry which is preliminary data.</text>
</comment>
<gene>
    <name evidence="2" type="ORF">DFR59_11549</name>
</gene>
<accession>A0A370G5Q4</accession>
<proteinExistence type="predicted"/>
<evidence type="ECO:0000313" key="3">
    <source>
        <dbReference type="Proteomes" id="UP000255326"/>
    </source>
</evidence>
<evidence type="ECO:0000313" key="2">
    <source>
        <dbReference type="EMBL" id="RDI39142.1"/>
    </source>
</evidence>
<keyword evidence="1" id="KW-0812">Transmembrane</keyword>
<dbReference type="OrthoDB" id="2456192at2"/>
<keyword evidence="1" id="KW-0472">Membrane</keyword>
<sequence length="96" mass="10575">MAGMNLLVLIILGTILGYLLILMGPFFGALIAFGIVVGCLFRGLILLNEINNKLSKSSRKTDNVYALLKFSKEAKKDTDIDTQIDTKDNGSMTYEK</sequence>
<dbReference type="RefSeq" id="WP_114746753.1">
    <property type="nucleotide sequence ID" value="NZ_QQAY01000015.1"/>
</dbReference>
<reference evidence="2 3" key="1">
    <citation type="submission" date="2018-07" db="EMBL/GenBank/DDBJ databases">
        <title>Genomic Encyclopedia of Type Strains, Phase IV (KMG-IV): sequencing the most valuable type-strain genomes for metagenomic binning, comparative biology and taxonomic classification.</title>
        <authorList>
            <person name="Goeker M."/>
        </authorList>
    </citation>
    <scope>NUCLEOTIDE SEQUENCE [LARGE SCALE GENOMIC DNA]</scope>
    <source>
        <strain evidence="2 3">DSM 25281</strain>
    </source>
</reference>
<dbReference type="AlphaFoldDB" id="A0A370G5Q4"/>
<organism evidence="2 3">
    <name type="scientific">Falsibacillus pallidus</name>
    <dbReference type="NCBI Taxonomy" id="493781"/>
    <lineage>
        <taxon>Bacteria</taxon>
        <taxon>Bacillati</taxon>
        <taxon>Bacillota</taxon>
        <taxon>Bacilli</taxon>
        <taxon>Bacillales</taxon>
        <taxon>Bacillaceae</taxon>
        <taxon>Falsibacillus</taxon>
    </lineage>
</organism>
<name>A0A370G5Q4_9BACI</name>